<proteinExistence type="inferred from homology"/>
<keyword evidence="6 7" id="KW-0472">Membrane</keyword>
<dbReference type="Pfam" id="PF09335">
    <property type="entry name" value="VTT_dom"/>
    <property type="match status" value="1"/>
</dbReference>
<accession>A0A2T0US40</accession>
<dbReference type="AlphaFoldDB" id="A0A2T0US40"/>
<comment type="subcellular location">
    <subcellularLocation>
        <location evidence="1">Cell membrane</location>
        <topology evidence="1">Multi-pass membrane protein</topology>
    </subcellularLocation>
</comment>
<feature type="transmembrane region" description="Helical" evidence="7">
    <location>
        <begin position="74"/>
        <end position="100"/>
    </location>
</feature>
<dbReference type="PANTHER" id="PTHR42709:SF6">
    <property type="entry name" value="UNDECAPRENYL PHOSPHATE TRANSPORTER A"/>
    <property type="match status" value="1"/>
</dbReference>
<comment type="similarity">
    <text evidence="2">Belongs to the DedA family.</text>
</comment>
<evidence type="ECO:0000256" key="4">
    <source>
        <dbReference type="ARBA" id="ARBA00022692"/>
    </source>
</evidence>
<evidence type="ECO:0000256" key="6">
    <source>
        <dbReference type="ARBA" id="ARBA00023136"/>
    </source>
</evidence>
<feature type="transmembrane region" description="Helical" evidence="7">
    <location>
        <begin position="196"/>
        <end position="215"/>
    </location>
</feature>
<dbReference type="InterPro" id="IPR032816">
    <property type="entry name" value="VTT_dom"/>
</dbReference>
<evidence type="ECO:0000313" key="9">
    <source>
        <dbReference type="EMBL" id="PRY60730.1"/>
    </source>
</evidence>
<dbReference type="Proteomes" id="UP000238176">
    <property type="component" value="Unassembled WGS sequence"/>
</dbReference>
<name>A0A2T0US40_9ACTN</name>
<dbReference type="PANTHER" id="PTHR42709">
    <property type="entry name" value="ALKALINE PHOSPHATASE LIKE PROTEIN"/>
    <property type="match status" value="1"/>
</dbReference>
<protein>
    <submittedName>
        <fullName evidence="9">Membrane protein DedA with SNARE-associated domain</fullName>
    </submittedName>
</protein>
<evidence type="ECO:0000256" key="7">
    <source>
        <dbReference type="SAM" id="Phobius"/>
    </source>
</evidence>
<dbReference type="InterPro" id="IPR051311">
    <property type="entry name" value="DedA_domain"/>
</dbReference>
<feature type="transmembrane region" description="Helical" evidence="7">
    <location>
        <begin position="164"/>
        <end position="184"/>
    </location>
</feature>
<feature type="domain" description="VTT" evidence="8">
    <location>
        <begin position="54"/>
        <end position="180"/>
    </location>
</feature>
<sequence>MLSGTLALAAASTGDVTHADEYDGIIGWVLDLITRFGEVGVGLALAIESVFPPIPSELILPVAGFLSYQGHMNFWLAMFFAALGSMAGAYILYYVGYFFGRERTRWLFEKLPLLELKDFERSEKVFARWGGVAVLAGRCLPLVRSAISVPAGIEKMPFWKFTGYTLVGSVVWNGIWIGLGFAFGPAIEPILNEYSGLLSKIVVGIIGVLFLWFVVQRTMKIIRNRRNGGGEDQNGGAGHSDTMILRRVQ</sequence>
<keyword evidence="4 7" id="KW-0812">Transmembrane</keyword>
<organism evidence="9 10">
    <name type="scientific">Glycomyces artemisiae</name>
    <dbReference type="NCBI Taxonomy" id="1076443"/>
    <lineage>
        <taxon>Bacteria</taxon>
        <taxon>Bacillati</taxon>
        <taxon>Actinomycetota</taxon>
        <taxon>Actinomycetes</taxon>
        <taxon>Glycomycetales</taxon>
        <taxon>Glycomycetaceae</taxon>
        <taxon>Glycomyces</taxon>
    </lineage>
</organism>
<evidence type="ECO:0000256" key="1">
    <source>
        <dbReference type="ARBA" id="ARBA00004651"/>
    </source>
</evidence>
<dbReference type="RefSeq" id="WP_181245710.1">
    <property type="nucleotide sequence ID" value="NZ_PVTJ01000002.1"/>
</dbReference>
<evidence type="ECO:0000256" key="2">
    <source>
        <dbReference type="ARBA" id="ARBA00010792"/>
    </source>
</evidence>
<keyword evidence="5 7" id="KW-1133">Transmembrane helix</keyword>
<reference evidence="9 10" key="1">
    <citation type="submission" date="2018-03" db="EMBL/GenBank/DDBJ databases">
        <title>Genomic Encyclopedia of Type Strains, Phase III (KMG-III): the genomes of soil and plant-associated and newly described type strains.</title>
        <authorList>
            <person name="Whitman W."/>
        </authorList>
    </citation>
    <scope>NUCLEOTIDE SEQUENCE [LARGE SCALE GENOMIC DNA]</scope>
    <source>
        <strain evidence="9 10">CGMCC 4.7067</strain>
    </source>
</reference>
<evidence type="ECO:0000256" key="5">
    <source>
        <dbReference type="ARBA" id="ARBA00022989"/>
    </source>
</evidence>
<keyword evidence="3" id="KW-1003">Cell membrane</keyword>
<evidence type="ECO:0000256" key="3">
    <source>
        <dbReference type="ARBA" id="ARBA00022475"/>
    </source>
</evidence>
<dbReference type="GO" id="GO:0005886">
    <property type="term" value="C:plasma membrane"/>
    <property type="evidence" value="ECO:0007669"/>
    <property type="project" value="UniProtKB-SubCell"/>
</dbReference>
<evidence type="ECO:0000313" key="10">
    <source>
        <dbReference type="Proteomes" id="UP000238176"/>
    </source>
</evidence>
<evidence type="ECO:0000259" key="8">
    <source>
        <dbReference type="Pfam" id="PF09335"/>
    </source>
</evidence>
<comment type="caution">
    <text evidence="9">The sequence shown here is derived from an EMBL/GenBank/DDBJ whole genome shotgun (WGS) entry which is preliminary data.</text>
</comment>
<gene>
    <name evidence="9" type="ORF">B0I28_102339</name>
</gene>
<dbReference type="EMBL" id="PVTJ01000002">
    <property type="protein sequence ID" value="PRY60730.1"/>
    <property type="molecule type" value="Genomic_DNA"/>
</dbReference>
<keyword evidence="10" id="KW-1185">Reference proteome</keyword>